<proteinExistence type="predicted"/>
<reference evidence="1" key="1">
    <citation type="submission" date="2014-05" db="EMBL/GenBank/DDBJ databases">
        <authorList>
            <person name="Chronopoulou M."/>
        </authorList>
    </citation>
    <scope>NUCLEOTIDE SEQUENCE</scope>
    <source>
        <tissue evidence="1">Whole organism</tissue>
    </source>
</reference>
<protein>
    <submittedName>
        <fullName evidence="1">Uncharacterized protein</fullName>
    </submittedName>
</protein>
<organism evidence="1">
    <name type="scientific">Lepeophtheirus salmonis</name>
    <name type="common">Salmon louse</name>
    <name type="synonym">Caligus salmonis</name>
    <dbReference type="NCBI Taxonomy" id="72036"/>
    <lineage>
        <taxon>Eukaryota</taxon>
        <taxon>Metazoa</taxon>
        <taxon>Ecdysozoa</taxon>
        <taxon>Arthropoda</taxon>
        <taxon>Crustacea</taxon>
        <taxon>Multicrustacea</taxon>
        <taxon>Hexanauplia</taxon>
        <taxon>Copepoda</taxon>
        <taxon>Siphonostomatoida</taxon>
        <taxon>Caligidae</taxon>
        <taxon>Lepeophtheirus</taxon>
    </lineage>
</organism>
<dbReference type="EMBL" id="HACA01009903">
    <property type="protein sequence ID" value="CDW27264.1"/>
    <property type="molecule type" value="Transcribed_RNA"/>
</dbReference>
<accession>A0A0K2TMW9</accession>
<dbReference type="InterPro" id="IPR036397">
    <property type="entry name" value="RNaseH_sf"/>
</dbReference>
<evidence type="ECO:0000313" key="1">
    <source>
        <dbReference type="EMBL" id="CDW27264.1"/>
    </source>
</evidence>
<dbReference type="AlphaFoldDB" id="A0A0K2TMW9"/>
<dbReference type="Gene3D" id="3.30.420.10">
    <property type="entry name" value="Ribonuclease H-like superfamily/Ribonuclease H"/>
    <property type="match status" value="1"/>
</dbReference>
<dbReference type="GO" id="GO:0003676">
    <property type="term" value="F:nucleic acid binding"/>
    <property type="evidence" value="ECO:0007669"/>
    <property type="project" value="InterPro"/>
</dbReference>
<sequence>MEWLTEHSNDFVDTDTWPPNSPDLNTLDYLFWGLLDARTNQHPHTTKPP</sequence>
<name>A0A0K2TMW9_LEPSM</name>